<evidence type="ECO:0000313" key="4">
    <source>
        <dbReference type="Proteomes" id="UP001152803"/>
    </source>
</evidence>
<dbReference type="GO" id="GO:0005078">
    <property type="term" value="F:MAP-kinase scaffold activity"/>
    <property type="evidence" value="ECO:0007669"/>
    <property type="project" value="TreeGrafter"/>
</dbReference>
<dbReference type="GO" id="GO:0005737">
    <property type="term" value="C:cytoplasm"/>
    <property type="evidence" value="ECO:0007669"/>
    <property type="project" value="UniProtKB-SubCell"/>
</dbReference>
<sequence length="195" mass="20785">MTGVNNLKRDKAISLMRLKARRETGRGAFYLLSPSERVAQASNTISHFMVLSAPVAWSGYPALTVDGSSHDISLEEFDDEDLSEITDDCGIGLNYESDPYEKTLPARARTDVSLPVGVPGAPVHFLSRANLSGGRNHCGSARLPGGKASGSAPSCPGPCCSSHCRGDMGVCRALLQPRVCRAQPGAKPHLRGIYF</sequence>
<dbReference type="GO" id="GO:0007254">
    <property type="term" value="P:JNK cascade"/>
    <property type="evidence" value="ECO:0007669"/>
    <property type="project" value="TreeGrafter"/>
</dbReference>
<dbReference type="OrthoDB" id="9219604at2759"/>
<dbReference type="GO" id="GO:0008432">
    <property type="term" value="F:JUN kinase binding"/>
    <property type="evidence" value="ECO:0007669"/>
    <property type="project" value="TreeGrafter"/>
</dbReference>
<evidence type="ECO:0000313" key="3">
    <source>
        <dbReference type="EMBL" id="KAJ8250013.1"/>
    </source>
</evidence>
<gene>
    <name evidence="3" type="ORF">COCON_G00232290</name>
</gene>
<evidence type="ECO:0000256" key="1">
    <source>
        <dbReference type="ARBA" id="ARBA00004496"/>
    </source>
</evidence>
<keyword evidence="2" id="KW-0963">Cytoplasm</keyword>
<comment type="subcellular location">
    <subcellularLocation>
        <location evidence="1">Cytoplasm</location>
    </subcellularLocation>
</comment>
<reference evidence="3" key="1">
    <citation type="journal article" date="2023" name="Science">
        <title>Genome structures resolve the early diversification of teleost fishes.</title>
        <authorList>
            <person name="Parey E."/>
            <person name="Louis A."/>
            <person name="Montfort J."/>
            <person name="Bouchez O."/>
            <person name="Roques C."/>
            <person name="Iampietro C."/>
            <person name="Lluch J."/>
            <person name="Castinel A."/>
            <person name="Donnadieu C."/>
            <person name="Desvignes T."/>
            <person name="Floi Bucao C."/>
            <person name="Jouanno E."/>
            <person name="Wen M."/>
            <person name="Mejri S."/>
            <person name="Dirks R."/>
            <person name="Jansen H."/>
            <person name="Henkel C."/>
            <person name="Chen W.J."/>
            <person name="Zahm M."/>
            <person name="Cabau C."/>
            <person name="Klopp C."/>
            <person name="Thompson A.W."/>
            <person name="Robinson-Rechavi M."/>
            <person name="Braasch I."/>
            <person name="Lecointre G."/>
            <person name="Bobe J."/>
            <person name="Postlethwait J.H."/>
            <person name="Berthelot C."/>
            <person name="Roest Crollius H."/>
            <person name="Guiguen Y."/>
        </authorList>
    </citation>
    <scope>NUCLEOTIDE SEQUENCE</scope>
    <source>
        <strain evidence="3">Concon-B</strain>
    </source>
</reference>
<comment type="caution">
    <text evidence="3">The sequence shown here is derived from an EMBL/GenBank/DDBJ whole genome shotgun (WGS) entry which is preliminary data.</text>
</comment>
<dbReference type="EMBL" id="JAFJMO010000019">
    <property type="protein sequence ID" value="KAJ8250013.1"/>
    <property type="molecule type" value="Genomic_DNA"/>
</dbReference>
<evidence type="ECO:0000256" key="2">
    <source>
        <dbReference type="ARBA" id="ARBA00022490"/>
    </source>
</evidence>
<dbReference type="PANTHER" id="PTHR47437">
    <property type="entry name" value="JNK-INTERACTING PROTEIN 1-LIKE PROTEIN"/>
    <property type="match status" value="1"/>
</dbReference>
<dbReference type="InterPro" id="IPR047178">
    <property type="entry name" value="JIP1_scaffold"/>
</dbReference>
<dbReference type="PANTHER" id="PTHR47437:SF2">
    <property type="entry name" value="C-JUN-AMINO-TERMINAL KINASE-INTERACTING PROTEIN 2"/>
    <property type="match status" value="1"/>
</dbReference>
<dbReference type="Proteomes" id="UP001152803">
    <property type="component" value="Unassembled WGS sequence"/>
</dbReference>
<protein>
    <submittedName>
        <fullName evidence="3">Uncharacterized protein</fullName>
    </submittedName>
</protein>
<keyword evidence="4" id="KW-1185">Reference proteome</keyword>
<dbReference type="AlphaFoldDB" id="A0A9Q1CVT3"/>
<dbReference type="GO" id="GO:0046328">
    <property type="term" value="P:regulation of JNK cascade"/>
    <property type="evidence" value="ECO:0007669"/>
    <property type="project" value="InterPro"/>
</dbReference>
<proteinExistence type="predicted"/>
<name>A0A9Q1CVT3_CONCO</name>
<organism evidence="3 4">
    <name type="scientific">Conger conger</name>
    <name type="common">Conger eel</name>
    <name type="synonym">Muraena conger</name>
    <dbReference type="NCBI Taxonomy" id="82655"/>
    <lineage>
        <taxon>Eukaryota</taxon>
        <taxon>Metazoa</taxon>
        <taxon>Chordata</taxon>
        <taxon>Craniata</taxon>
        <taxon>Vertebrata</taxon>
        <taxon>Euteleostomi</taxon>
        <taxon>Actinopterygii</taxon>
        <taxon>Neopterygii</taxon>
        <taxon>Teleostei</taxon>
        <taxon>Anguilliformes</taxon>
        <taxon>Congridae</taxon>
        <taxon>Conger</taxon>
    </lineage>
</organism>
<accession>A0A9Q1CVT3</accession>